<feature type="region of interest" description="Disordered" evidence="5">
    <location>
        <begin position="1"/>
        <end position="22"/>
    </location>
</feature>
<evidence type="ECO:0000313" key="9">
    <source>
        <dbReference type="Proteomes" id="UP000316242"/>
    </source>
</evidence>
<accession>A0ABQ0RLI7</accession>
<evidence type="ECO:0000259" key="6">
    <source>
        <dbReference type="PROSITE" id="PS51898"/>
    </source>
</evidence>
<gene>
    <name evidence="8" type="ORF">ANI01nite_18980</name>
</gene>
<proteinExistence type="inferred from homology"/>
<evidence type="ECO:0000256" key="1">
    <source>
        <dbReference type="ARBA" id="ARBA00008857"/>
    </source>
</evidence>
<sequence length="447" mass="49406">MTTSGQTRRSNNEGTVPRQRKDGQWQSNYVAGYLPSGKPVRKSVYGKTKAECAAKLRAAINKASGGSVALSRAPRMIEWLDHYLDVIAPNDIKERTINAHRSKIDNYVRGHRIASKRLDKLTPTDIDILYQDARGSRKRSTKRGSTADPLSPSTILGLHRVLRRALNVAVNRGVLGSNPVLRVDVAGRSDFEPQVYTTGEVRKMLAAAVELDDGARWILNLTLGPRQGEALGLSWSDINFDTGRIKIVREVFSLPWKHGCAEVSECGRRYGSNCPARKGGGFFTGPPKSAAGNRSVPMPDQLLSALKEHRKVQVLQRTADWAPYTDQAGMAHELVFCRPNGQPIDHRADWQAWKNFLESAGVPDGRVHDGRHTAATTLLLLGIDPRVVMEILGWSQVAMLTRYQHVLDEMHDDVAKKLTSHWTPEPEPTSNIISLADARKQRLGGGA</sequence>
<dbReference type="PROSITE" id="PS51898">
    <property type="entry name" value="TYR_RECOMBINASE"/>
    <property type="match status" value="1"/>
</dbReference>
<dbReference type="InterPro" id="IPR050090">
    <property type="entry name" value="Tyrosine_recombinase_XerCD"/>
</dbReference>
<dbReference type="CDD" id="cd01189">
    <property type="entry name" value="INT_ICEBs1_C_like"/>
    <property type="match status" value="1"/>
</dbReference>
<dbReference type="Gene3D" id="1.10.443.10">
    <property type="entry name" value="Intergrase catalytic core"/>
    <property type="match status" value="1"/>
</dbReference>
<evidence type="ECO:0000313" key="8">
    <source>
        <dbReference type="EMBL" id="GEC12695.1"/>
    </source>
</evidence>
<feature type="domain" description="Tyr recombinase" evidence="6">
    <location>
        <begin position="191"/>
        <end position="416"/>
    </location>
</feature>
<evidence type="ECO:0000256" key="4">
    <source>
        <dbReference type="PROSITE-ProRule" id="PRU01248"/>
    </source>
</evidence>
<dbReference type="InterPro" id="IPR013762">
    <property type="entry name" value="Integrase-like_cat_sf"/>
</dbReference>
<dbReference type="RefSeq" id="WP_141357611.1">
    <property type="nucleotide sequence ID" value="NZ_BAAAWM010000001.1"/>
</dbReference>
<dbReference type="Proteomes" id="UP000316242">
    <property type="component" value="Unassembled WGS sequence"/>
</dbReference>
<evidence type="ECO:0000256" key="5">
    <source>
        <dbReference type="SAM" id="MobiDB-lite"/>
    </source>
</evidence>
<dbReference type="PANTHER" id="PTHR30349:SF64">
    <property type="entry name" value="PROPHAGE INTEGRASE INTD-RELATED"/>
    <property type="match status" value="1"/>
</dbReference>
<keyword evidence="2 4" id="KW-0238">DNA-binding</keyword>
<reference evidence="8 9" key="1">
    <citation type="submission" date="2019-06" db="EMBL/GenBank/DDBJ databases">
        <title>Whole genome shotgun sequence of Glutamicibacter nicotianae NBRC 14234.</title>
        <authorList>
            <person name="Hosoyama A."/>
            <person name="Uohara A."/>
            <person name="Ohji S."/>
            <person name="Ichikawa N."/>
        </authorList>
    </citation>
    <scope>NUCLEOTIDE SEQUENCE [LARGE SCALE GENOMIC DNA]</scope>
    <source>
        <strain evidence="8 9">NBRC 14234</strain>
    </source>
</reference>
<dbReference type="EMBL" id="BJNE01000007">
    <property type="protein sequence ID" value="GEC12695.1"/>
    <property type="molecule type" value="Genomic_DNA"/>
</dbReference>
<organism evidence="8 9">
    <name type="scientific">Glutamicibacter nicotianae</name>
    <name type="common">Arthrobacter nicotianae</name>
    <dbReference type="NCBI Taxonomy" id="37929"/>
    <lineage>
        <taxon>Bacteria</taxon>
        <taxon>Bacillati</taxon>
        <taxon>Actinomycetota</taxon>
        <taxon>Actinomycetes</taxon>
        <taxon>Micrococcales</taxon>
        <taxon>Micrococcaceae</taxon>
        <taxon>Glutamicibacter</taxon>
    </lineage>
</organism>
<protein>
    <submittedName>
        <fullName evidence="8">Site-specific integrase</fullName>
    </submittedName>
</protein>
<keyword evidence="9" id="KW-1185">Reference proteome</keyword>
<dbReference type="InterPro" id="IPR010998">
    <property type="entry name" value="Integrase_recombinase_N"/>
</dbReference>
<comment type="similarity">
    <text evidence="1">Belongs to the 'phage' integrase family.</text>
</comment>
<dbReference type="PANTHER" id="PTHR30349">
    <property type="entry name" value="PHAGE INTEGRASE-RELATED"/>
    <property type="match status" value="1"/>
</dbReference>
<dbReference type="Pfam" id="PF00589">
    <property type="entry name" value="Phage_integrase"/>
    <property type="match status" value="1"/>
</dbReference>
<feature type="domain" description="Core-binding (CB)" evidence="7">
    <location>
        <begin position="74"/>
        <end position="170"/>
    </location>
</feature>
<dbReference type="SUPFAM" id="SSF56349">
    <property type="entry name" value="DNA breaking-rejoining enzymes"/>
    <property type="match status" value="1"/>
</dbReference>
<dbReference type="InterPro" id="IPR002104">
    <property type="entry name" value="Integrase_catalytic"/>
</dbReference>
<feature type="compositionally biased region" description="Polar residues" evidence="5">
    <location>
        <begin position="1"/>
        <end position="14"/>
    </location>
</feature>
<evidence type="ECO:0000259" key="7">
    <source>
        <dbReference type="PROSITE" id="PS51900"/>
    </source>
</evidence>
<evidence type="ECO:0000256" key="2">
    <source>
        <dbReference type="ARBA" id="ARBA00023125"/>
    </source>
</evidence>
<evidence type="ECO:0000256" key="3">
    <source>
        <dbReference type="ARBA" id="ARBA00023172"/>
    </source>
</evidence>
<keyword evidence="3" id="KW-0233">DNA recombination</keyword>
<dbReference type="PROSITE" id="PS51900">
    <property type="entry name" value="CB"/>
    <property type="match status" value="1"/>
</dbReference>
<name>A0ABQ0RLI7_GLUNI</name>
<comment type="caution">
    <text evidence="8">The sequence shown here is derived from an EMBL/GenBank/DDBJ whole genome shotgun (WGS) entry which is preliminary data.</text>
</comment>
<dbReference type="Gene3D" id="1.10.150.130">
    <property type="match status" value="1"/>
</dbReference>
<dbReference type="InterPro" id="IPR044068">
    <property type="entry name" value="CB"/>
</dbReference>
<dbReference type="InterPro" id="IPR011010">
    <property type="entry name" value="DNA_brk_join_enz"/>
</dbReference>